<name>A0A0D1L3U9_BACIU</name>
<feature type="domain" description="HTH tetR-type" evidence="5">
    <location>
        <begin position="11"/>
        <end position="71"/>
    </location>
</feature>
<dbReference type="Pfam" id="PF17922">
    <property type="entry name" value="TetR_C_17"/>
    <property type="match status" value="1"/>
</dbReference>
<dbReference type="RefSeq" id="WP_043857897.1">
    <property type="nucleotide sequence ID" value="NZ_CP022891.1"/>
</dbReference>
<keyword evidence="3" id="KW-0804">Transcription</keyword>
<dbReference type="EMBL" id="JXBC01000004">
    <property type="protein sequence ID" value="KIU10371.1"/>
    <property type="molecule type" value="Genomic_DNA"/>
</dbReference>
<accession>A0A0D1L3U9</accession>
<dbReference type="SUPFAM" id="SSF48498">
    <property type="entry name" value="Tetracyclin repressor-like, C-terminal domain"/>
    <property type="match status" value="1"/>
</dbReference>
<dbReference type="EMBL" id="CP120576">
    <property type="protein sequence ID" value="WEY84489.1"/>
    <property type="molecule type" value="Genomic_DNA"/>
</dbReference>
<dbReference type="PRINTS" id="PR00455">
    <property type="entry name" value="HTHTETR"/>
</dbReference>
<dbReference type="InterPro" id="IPR041612">
    <property type="entry name" value="YfiR_C"/>
</dbReference>
<dbReference type="Gene3D" id="1.10.10.60">
    <property type="entry name" value="Homeodomain-like"/>
    <property type="match status" value="1"/>
</dbReference>
<dbReference type="InterPro" id="IPR001647">
    <property type="entry name" value="HTH_TetR"/>
</dbReference>
<dbReference type="InterPro" id="IPR009057">
    <property type="entry name" value="Homeodomain-like_sf"/>
</dbReference>
<reference evidence="6 8" key="1">
    <citation type="submission" date="2014-12" db="EMBL/GenBank/DDBJ databases">
        <title>Comparative genome analysis of Bacillus coagulans HM-08, Clostridium butyricum HM-68, Bacillus subtilis HM-66 and Bacillus licheniformis BL-09.</title>
        <authorList>
            <person name="Zhang H."/>
        </authorList>
    </citation>
    <scope>NUCLEOTIDE SEQUENCE [LARGE SCALE GENOMIC DNA]</scope>
    <source>
        <strain evidence="6 8">HM-66</strain>
    </source>
</reference>
<dbReference type="AlphaFoldDB" id="A0A0D1L3U9"/>
<evidence type="ECO:0000256" key="1">
    <source>
        <dbReference type="ARBA" id="ARBA00023015"/>
    </source>
</evidence>
<dbReference type="GO" id="GO:0003677">
    <property type="term" value="F:DNA binding"/>
    <property type="evidence" value="ECO:0007669"/>
    <property type="project" value="UniProtKB-UniRule"/>
</dbReference>
<keyword evidence="1" id="KW-0805">Transcription regulation</keyword>
<feature type="DNA-binding region" description="H-T-H motif" evidence="4">
    <location>
        <begin position="34"/>
        <end position="53"/>
    </location>
</feature>
<evidence type="ECO:0000256" key="3">
    <source>
        <dbReference type="ARBA" id="ARBA00023163"/>
    </source>
</evidence>
<dbReference type="SUPFAM" id="SSF46689">
    <property type="entry name" value="Homeodomain-like"/>
    <property type="match status" value="1"/>
</dbReference>
<evidence type="ECO:0000259" key="5">
    <source>
        <dbReference type="PROSITE" id="PS50977"/>
    </source>
</evidence>
<proteinExistence type="predicted"/>
<evidence type="ECO:0000313" key="7">
    <source>
        <dbReference type="EMBL" id="WEY84489.1"/>
    </source>
</evidence>
<protein>
    <submittedName>
        <fullName evidence="7">TetR family transcriptional regulator</fullName>
    </submittedName>
    <submittedName>
        <fullName evidence="6">TetR/AcrR family transcriptional regulator</fullName>
    </submittedName>
</protein>
<evidence type="ECO:0000313" key="8">
    <source>
        <dbReference type="Proteomes" id="UP000032247"/>
    </source>
</evidence>
<dbReference type="Pfam" id="PF00440">
    <property type="entry name" value="TetR_N"/>
    <property type="match status" value="1"/>
</dbReference>
<evidence type="ECO:0000313" key="6">
    <source>
        <dbReference type="EMBL" id="KIU10371.1"/>
    </source>
</evidence>
<dbReference type="PROSITE" id="PS50977">
    <property type="entry name" value="HTH_TETR_2"/>
    <property type="match status" value="1"/>
</dbReference>
<evidence type="ECO:0000256" key="4">
    <source>
        <dbReference type="PROSITE-ProRule" id="PRU00335"/>
    </source>
</evidence>
<dbReference type="InterPro" id="IPR036271">
    <property type="entry name" value="Tet_transcr_reg_TetR-rel_C_sf"/>
</dbReference>
<dbReference type="PANTHER" id="PTHR47506:SF6">
    <property type="entry name" value="HTH-TYPE TRANSCRIPTIONAL REPRESSOR NEMR"/>
    <property type="match status" value="1"/>
</dbReference>
<dbReference type="PATRIC" id="fig|1423.173.peg.2477"/>
<evidence type="ECO:0000256" key="2">
    <source>
        <dbReference type="ARBA" id="ARBA00023125"/>
    </source>
</evidence>
<sequence length="205" mass="23653">MSPKVTKEHKDKRQAKILEAAKTVFKRKGFELTTMKDVVEESGFSRGGVYLYFSSTEEMFRRIIETGLDEGLRKLDKSAVHQSVWASISSYLDELTEGLRDVADTLAPVQFEYLVTAWRNEERRQYLEKRYDLFVERFSRLLQKGIDQGEFQPVQPLATIAKFFLNMNDGIIQNALYFDEEKADVSGLAESAKLYLKTVLQADEK</sequence>
<gene>
    <name evidence="7" type="primary">yfiR</name>
    <name evidence="7" type="ORF">P5633_19865</name>
    <name evidence="6" type="ORF">SC09_Contig25orf00064</name>
</gene>
<organism evidence="6 8">
    <name type="scientific">Bacillus subtilis</name>
    <dbReference type="NCBI Taxonomy" id="1423"/>
    <lineage>
        <taxon>Bacteria</taxon>
        <taxon>Bacillati</taxon>
        <taxon>Bacillota</taxon>
        <taxon>Bacilli</taxon>
        <taxon>Bacillales</taxon>
        <taxon>Bacillaceae</taxon>
        <taxon>Bacillus</taxon>
    </lineage>
</organism>
<dbReference type="Proteomes" id="UP000032247">
    <property type="component" value="Unassembled WGS sequence"/>
</dbReference>
<dbReference type="PANTHER" id="PTHR47506">
    <property type="entry name" value="TRANSCRIPTIONAL REGULATORY PROTEIN"/>
    <property type="match status" value="1"/>
</dbReference>
<reference evidence="7" key="2">
    <citation type="submission" date="2023-03" db="EMBL/GenBank/DDBJ databases">
        <title>Complete genome sequences of 52 Bacillus and Priestia strains isolated from West-African fermentations and 26 reference strains from the DSMZ collection.</title>
        <authorList>
            <person name="Wiedenbein E.S."/>
            <person name="Canoy T.S."/>
            <person name="Hui Y."/>
            <person name="Parkouda C."/>
            <person name="Dawende C."/>
            <person name="Ametefe E."/>
            <person name="Jespersen L."/>
            <person name="Nielsen D.S."/>
        </authorList>
    </citation>
    <scope>NUCLEOTIDE SEQUENCE</scope>
    <source>
        <strain evidence="7">PRO56</strain>
    </source>
</reference>
<dbReference type="Proteomes" id="UP001214898">
    <property type="component" value="Chromosome"/>
</dbReference>
<keyword evidence="2 4" id="KW-0238">DNA-binding</keyword>
<dbReference type="Gene3D" id="1.10.357.10">
    <property type="entry name" value="Tetracycline Repressor, domain 2"/>
    <property type="match status" value="1"/>
</dbReference>